<dbReference type="GO" id="GO:0051321">
    <property type="term" value="P:meiotic cell cycle"/>
    <property type="evidence" value="ECO:0007669"/>
    <property type="project" value="EnsemblFungi"/>
</dbReference>
<dbReference type="SMART" id="SM00448">
    <property type="entry name" value="REC"/>
    <property type="match status" value="1"/>
</dbReference>
<dbReference type="GO" id="GO:0005524">
    <property type="term" value="F:ATP binding"/>
    <property type="evidence" value="ECO:0007669"/>
    <property type="project" value="UniProtKB-KW"/>
</dbReference>
<dbReference type="InterPro" id="IPR011006">
    <property type="entry name" value="CheY-like_superfamily"/>
</dbReference>
<dbReference type="InterPro" id="IPR050236">
    <property type="entry name" value="Ser_Thr_kinase_AGC"/>
</dbReference>
<evidence type="ECO:0000256" key="6">
    <source>
        <dbReference type="ARBA" id="ARBA00022777"/>
    </source>
</evidence>
<dbReference type="InterPro" id="IPR011009">
    <property type="entry name" value="Kinase-like_dom_sf"/>
</dbReference>
<evidence type="ECO:0000256" key="7">
    <source>
        <dbReference type="ARBA" id="ARBA00022840"/>
    </source>
</evidence>
<dbReference type="EMBL" id="DS480408">
    <property type="protein sequence ID" value="EDO17228.1"/>
    <property type="molecule type" value="Genomic_DNA"/>
</dbReference>
<dbReference type="OMA" id="ENTRMTI"/>
<evidence type="ECO:0000313" key="14">
    <source>
        <dbReference type="EMBL" id="EDO17228.1"/>
    </source>
</evidence>
<comment type="caution">
    <text evidence="10">Lacks conserved residue(s) required for the propagation of feature annotation.</text>
</comment>
<evidence type="ECO:0000256" key="8">
    <source>
        <dbReference type="ARBA" id="ARBA00047899"/>
    </source>
</evidence>
<proteinExistence type="predicted"/>
<dbReference type="GO" id="GO:0000160">
    <property type="term" value="P:phosphorelay signal transduction system"/>
    <property type="evidence" value="ECO:0007669"/>
    <property type="project" value="InterPro"/>
</dbReference>
<reference evidence="14" key="1">
    <citation type="journal article" date="2007" name="Proc. Natl. Acad. Sci. U.S.A.">
        <title>Independent sorting-out of thousands of duplicated gene pairs in two yeast species descended from a whole-genome duplication.</title>
        <authorList>
            <person name="Scannell D.R."/>
            <person name="Frank A.C."/>
            <person name="Conant G.C."/>
            <person name="Byrne K.P."/>
            <person name="Woolfit M."/>
            <person name="Wolfe K.H."/>
        </authorList>
    </citation>
    <scope>NUCLEOTIDE SEQUENCE [LARGE SCALE GENOMIC DNA]</scope>
</reference>
<dbReference type="Gene3D" id="3.30.200.20">
    <property type="entry name" value="Phosphorylase Kinase, domain 1"/>
    <property type="match status" value="1"/>
</dbReference>
<evidence type="ECO:0000256" key="10">
    <source>
        <dbReference type="PROSITE-ProRule" id="PRU00169"/>
    </source>
</evidence>
<comment type="catalytic activity">
    <reaction evidence="9">
        <text>L-seryl-[protein] + ATP = O-phospho-L-seryl-[protein] + ADP + H(+)</text>
        <dbReference type="Rhea" id="RHEA:17989"/>
        <dbReference type="Rhea" id="RHEA-COMP:9863"/>
        <dbReference type="Rhea" id="RHEA-COMP:11604"/>
        <dbReference type="ChEBI" id="CHEBI:15378"/>
        <dbReference type="ChEBI" id="CHEBI:29999"/>
        <dbReference type="ChEBI" id="CHEBI:30616"/>
        <dbReference type="ChEBI" id="CHEBI:83421"/>
        <dbReference type="ChEBI" id="CHEBI:456216"/>
        <dbReference type="EC" id="2.7.11.1"/>
    </reaction>
</comment>
<evidence type="ECO:0000259" key="13">
    <source>
        <dbReference type="PROSITE" id="PS50110"/>
    </source>
</evidence>
<sequence>EGKDLLVADTLKLARDKVEAVLRLDNAMTYSFRINNEVNNYVFQLIKEQIENNKIFISHSLSAPIDNTPLSNFPDQRSVQSSTSSVPTLTNRNILNLIQAESRNNSNLPSPLPQRPPVMFSDTYMNADVIPNSSMSSIPKSESESEILIPQPKMGRISREGGPQEIPDALSATFGEQEIADIGSNLRHESDPSSSSNTPITSSFNNRLLGNASSHSLVVPKLKTSIMLTPRRGSPLLNSSSSSTSNTTALNQPTRSSSGSKLNIERARSPFNSPFTIARDFLTPEQSSNVSNLPKQPLSPLLLATNTAKSPNPSIRDYNVIKPISKGAYGSVYLARKKLTGDYVAIKVLKKSDMIAKNQVTNIKSERAIMMVQSEKSYVARLYESFQNKDNLFLVMEYLPGGDLATVIKMMGYLPDKWAKQYISEVIIGVEDMHKNGIIHHDLKPDNLLIGRDGHLKLTDFGLSRAGLVQRHQNVPSKSKQTSLVAPLTQSNAGSSILQGNNSDSEKASAGTLAELNIRERERSDSVSSSLSNNESIIRRNNSIGSFTLLDLTRSETPTTSIITRPRASSTLSESFDINSVTDYALFHPDDSKQKKKFFGTPDYLAPETIKGTGEDNQCDWWSVGCILFELYFGYPPFHANTPEAVFENILSHNIAWPSFSSPEEEKEYISVEAKDLVTKLLVSDPALRLGANGASEIKEHPYFKDVDWDHVYDEKASFVPSVGHPEDTDYFELRGAVLEDLGEDSDDGREDPSGDMFVSTATPKSLLADDLMRKVINSQMSTPYNSSGSRTPLNKLSISSVLESDSQKNSDQGSPTLKQVPSAIPPHMRERRYSKLNDPQAEFGSFNFRNLSALDKANKDAISRLKNEHLSDHPGVHRRTSSSSLPSSSSEGSVSKLRTAKAPSVSSPNNMHKPRSSIVSETGSIRSISPDRSLNITYDIDSRKNSVDDTDPNLSPLMVNIPPQNDSFSIKQKSHLSPMGTNSQLMGSPQLGKARCLSKSSQRTNSTELSSEDSQRLHAISKVNSVRNRRRSARKNSTEADEMKYHMDILLCEPIPIHRYCTTSGLESLGCTVVAVGAGDELVRRATSGVKFDLIITALRIPKLGAVDIVKLLKHTNGINSTTPIVAATCYFEEASNTNVFSDVLEKPISIQTLRKLISKYALIKSQRQEESIQSDNDTS</sequence>
<evidence type="ECO:0000256" key="4">
    <source>
        <dbReference type="ARBA" id="ARBA00022679"/>
    </source>
</evidence>
<dbReference type="GO" id="GO:0005634">
    <property type="term" value="C:nucleus"/>
    <property type="evidence" value="ECO:0007669"/>
    <property type="project" value="EnsemblFungi"/>
</dbReference>
<comment type="catalytic activity">
    <reaction evidence="8">
        <text>L-threonyl-[protein] + ATP = O-phospho-L-threonyl-[protein] + ADP + H(+)</text>
        <dbReference type="Rhea" id="RHEA:46608"/>
        <dbReference type="Rhea" id="RHEA-COMP:11060"/>
        <dbReference type="Rhea" id="RHEA-COMP:11605"/>
        <dbReference type="ChEBI" id="CHEBI:15378"/>
        <dbReference type="ChEBI" id="CHEBI:30013"/>
        <dbReference type="ChEBI" id="CHEBI:30616"/>
        <dbReference type="ChEBI" id="CHEBI:61977"/>
        <dbReference type="ChEBI" id="CHEBI:456216"/>
        <dbReference type="EC" id="2.7.11.1"/>
    </reaction>
</comment>
<feature type="compositionally biased region" description="Low complexity" evidence="11">
    <location>
        <begin position="234"/>
        <end position="251"/>
    </location>
</feature>
<feature type="region of interest" description="Disordered" evidence="11">
    <location>
        <begin position="965"/>
        <end position="1019"/>
    </location>
</feature>
<feature type="non-terminal residue" evidence="14">
    <location>
        <position position="1"/>
    </location>
</feature>
<dbReference type="FunFam" id="1.10.510.10:FF:000340">
    <property type="entry name" value="Serine threonine protein kinase"/>
    <property type="match status" value="1"/>
</dbReference>
<feature type="region of interest" description="Disordered" evidence="11">
    <location>
        <begin position="802"/>
        <end position="828"/>
    </location>
</feature>
<dbReference type="PROSITE" id="PS00108">
    <property type="entry name" value="PROTEIN_KINASE_ST"/>
    <property type="match status" value="1"/>
</dbReference>
<feature type="compositionally biased region" description="Polar residues" evidence="11">
    <location>
        <begin position="802"/>
        <end position="820"/>
    </location>
</feature>
<dbReference type="PANTHER" id="PTHR24356:SF1">
    <property type="entry name" value="SERINE_THREONINE-PROTEIN KINASE GREATWALL"/>
    <property type="match status" value="1"/>
</dbReference>
<dbReference type="PROSITE" id="PS50110">
    <property type="entry name" value="RESPONSE_REGULATORY"/>
    <property type="match status" value="1"/>
</dbReference>
<dbReference type="PROSITE" id="PS50011">
    <property type="entry name" value="PROTEIN_KINASE_DOM"/>
    <property type="match status" value="1"/>
</dbReference>
<dbReference type="GO" id="GO:0004674">
    <property type="term" value="F:protein serine/threonine kinase activity"/>
    <property type="evidence" value="ECO:0007669"/>
    <property type="project" value="UniProtKB-KW"/>
</dbReference>
<evidence type="ECO:0000259" key="12">
    <source>
        <dbReference type="PROSITE" id="PS50011"/>
    </source>
</evidence>
<dbReference type="OrthoDB" id="162894at2759"/>
<dbReference type="InParanoid" id="A7TKK6"/>
<evidence type="ECO:0000313" key="15">
    <source>
        <dbReference type="Proteomes" id="UP000000267"/>
    </source>
</evidence>
<dbReference type="SUPFAM" id="SSF52172">
    <property type="entry name" value="CheY-like"/>
    <property type="match status" value="1"/>
</dbReference>
<dbReference type="InterPro" id="IPR001789">
    <property type="entry name" value="Sig_transdc_resp-reg_receiver"/>
</dbReference>
<dbReference type="SMART" id="SM00220">
    <property type="entry name" value="S_TKc"/>
    <property type="match status" value="1"/>
</dbReference>
<dbReference type="Gene3D" id="1.10.510.10">
    <property type="entry name" value="Transferase(Phosphotransferase) domain 1"/>
    <property type="match status" value="2"/>
</dbReference>
<dbReference type="Proteomes" id="UP000000267">
    <property type="component" value="Unassembled WGS sequence"/>
</dbReference>
<keyword evidence="2" id="KW-0723">Serine/threonine-protein kinase</keyword>
<dbReference type="GO" id="GO:0034605">
    <property type="term" value="P:cellular response to heat"/>
    <property type="evidence" value="ECO:0007669"/>
    <property type="project" value="EnsemblFungi"/>
</dbReference>
<feature type="region of interest" description="Disordered" evidence="11">
    <location>
        <begin position="229"/>
        <end position="262"/>
    </location>
</feature>
<dbReference type="GO" id="GO:1903452">
    <property type="term" value="P:positive regulation of G1 to G0 transition"/>
    <property type="evidence" value="ECO:0007669"/>
    <property type="project" value="EnsemblFungi"/>
</dbReference>
<dbReference type="GO" id="GO:0070301">
    <property type="term" value="P:cellular response to hydrogen peroxide"/>
    <property type="evidence" value="ECO:0007669"/>
    <property type="project" value="EnsemblFungi"/>
</dbReference>
<dbReference type="STRING" id="436907.A7TKK6"/>
<dbReference type="InterPro" id="IPR008271">
    <property type="entry name" value="Ser/Thr_kinase_AS"/>
</dbReference>
<dbReference type="AlphaFoldDB" id="A7TKK6"/>
<keyword evidence="4" id="KW-0808">Transferase</keyword>
<gene>
    <name evidence="14" type="ORF">Kpol_1035p40</name>
</gene>
<dbReference type="InterPro" id="IPR000719">
    <property type="entry name" value="Prot_kinase_dom"/>
</dbReference>
<keyword evidence="7" id="KW-0067">ATP-binding</keyword>
<feature type="region of interest" description="Disordered" evidence="11">
    <location>
        <begin position="868"/>
        <end position="926"/>
    </location>
</feature>
<evidence type="ECO:0000256" key="2">
    <source>
        <dbReference type="ARBA" id="ARBA00022527"/>
    </source>
</evidence>
<dbReference type="HOGENOM" id="CLU_000709_4_2_1"/>
<dbReference type="FunFam" id="3.30.200.20:FF:001008">
    <property type="entry name" value="Serine/threonine-protein kinase cek1"/>
    <property type="match status" value="1"/>
</dbReference>
<accession>A7TKK6</accession>
<dbReference type="Gene3D" id="3.40.50.2300">
    <property type="match status" value="1"/>
</dbReference>
<feature type="domain" description="Protein kinase" evidence="12">
    <location>
        <begin position="318"/>
        <end position="704"/>
    </location>
</feature>
<dbReference type="GO" id="GO:0010508">
    <property type="term" value="P:positive regulation of autophagy"/>
    <property type="evidence" value="ECO:0007669"/>
    <property type="project" value="EnsemblFungi"/>
</dbReference>
<feature type="compositionally biased region" description="Low complexity" evidence="11">
    <location>
        <begin position="131"/>
        <end position="150"/>
    </location>
</feature>
<evidence type="ECO:0000256" key="1">
    <source>
        <dbReference type="ARBA" id="ARBA00012513"/>
    </source>
</evidence>
<dbReference type="RefSeq" id="XP_001645086.1">
    <property type="nucleotide sequence ID" value="XM_001645036.1"/>
</dbReference>
<dbReference type="GO" id="GO:0006995">
    <property type="term" value="P:cellular response to nitrogen starvation"/>
    <property type="evidence" value="ECO:0007669"/>
    <property type="project" value="EnsemblFungi"/>
</dbReference>
<dbReference type="PANTHER" id="PTHR24356">
    <property type="entry name" value="SERINE/THREONINE-PROTEIN KINASE"/>
    <property type="match status" value="1"/>
</dbReference>
<dbReference type="GO" id="GO:1901992">
    <property type="term" value="P:positive regulation of mitotic cell cycle phase transition"/>
    <property type="evidence" value="ECO:0007669"/>
    <property type="project" value="EnsemblFungi"/>
</dbReference>
<feature type="region of interest" description="Disordered" evidence="11">
    <location>
        <begin position="131"/>
        <end position="168"/>
    </location>
</feature>
<feature type="compositionally biased region" description="Polar residues" evidence="11">
    <location>
        <begin position="999"/>
        <end position="1010"/>
    </location>
</feature>
<dbReference type="GO" id="GO:0045944">
    <property type="term" value="P:positive regulation of transcription by RNA polymerase II"/>
    <property type="evidence" value="ECO:0007669"/>
    <property type="project" value="EnsemblFungi"/>
</dbReference>
<feature type="region of interest" description="Disordered" evidence="11">
    <location>
        <begin position="742"/>
        <end position="761"/>
    </location>
</feature>
<evidence type="ECO:0000256" key="9">
    <source>
        <dbReference type="ARBA" id="ARBA00048679"/>
    </source>
</evidence>
<dbReference type="SUPFAM" id="SSF56112">
    <property type="entry name" value="Protein kinase-like (PK-like)"/>
    <property type="match status" value="1"/>
</dbReference>
<feature type="compositionally biased region" description="Low complexity" evidence="11">
    <location>
        <begin position="882"/>
        <end position="896"/>
    </location>
</feature>
<evidence type="ECO:0000256" key="11">
    <source>
        <dbReference type="SAM" id="MobiDB-lite"/>
    </source>
</evidence>
<keyword evidence="5" id="KW-0547">Nucleotide-binding</keyword>
<name>A7TKK6_VANPO</name>
<dbReference type="GO" id="GO:0005737">
    <property type="term" value="C:cytoplasm"/>
    <property type="evidence" value="ECO:0007669"/>
    <property type="project" value="EnsemblFungi"/>
</dbReference>
<dbReference type="CDD" id="cd05611">
    <property type="entry name" value="STKc_Rim15_like"/>
    <property type="match status" value="1"/>
</dbReference>
<dbReference type="FunCoup" id="A7TKK6">
    <property type="interactions" value="289"/>
</dbReference>
<dbReference type="GeneID" id="5545432"/>
<dbReference type="EC" id="2.7.11.1" evidence="1"/>
<feature type="domain" description="Response regulatory" evidence="13">
    <location>
        <begin position="1049"/>
        <end position="1163"/>
    </location>
</feature>
<organism evidence="15">
    <name type="scientific">Vanderwaltozyma polyspora (strain ATCC 22028 / DSM 70294 / BCRC 21397 / CBS 2163 / NBRC 10782 / NRRL Y-8283 / UCD 57-17)</name>
    <name type="common">Kluyveromyces polysporus</name>
    <dbReference type="NCBI Taxonomy" id="436907"/>
    <lineage>
        <taxon>Eukaryota</taxon>
        <taxon>Fungi</taxon>
        <taxon>Dikarya</taxon>
        <taxon>Ascomycota</taxon>
        <taxon>Saccharomycotina</taxon>
        <taxon>Saccharomycetes</taxon>
        <taxon>Saccharomycetales</taxon>
        <taxon>Saccharomycetaceae</taxon>
        <taxon>Vanderwaltozyma</taxon>
    </lineage>
</organism>
<keyword evidence="6" id="KW-0418">Kinase</keyword>
<dbReference type="Pfam" id="PF00069">
    <property type="entry name" value="Pkinase"/>
    <property type="match status" value="2"/>
</dbReference>
<evidence type="ECO:0000256" key="3">
    <source>
        <dbReference type="ARBA" id="ARBA00022553"/>
    </source>
</evidence>
<protein>
    <recommendedName>
        <fullName evidence="1">non-specific serine/threonine protein kinase</fullName>
        <ecNumber evidence="1">2.7.11.1</ecNumber>
    </recommendedName>
</protein>
<feature type="compositionally biased region" description="Polar residues" evidence="11">
    <location>
        <begin position="252"/>
        <end position="261"/>
    </location>
</feature>
<keyword evidence="3" id="KW-0597">Phosphoprotein</keyword>
<dbReference type="eggNOG" id="KOG0605">
    <property type="taxonomic scope" value="Eukaryota"/>
</dbReference>
<evidence type="ECO:0000256" key="5">
    <source>
        <dbReference type="ARBA" id="ARBA00022741"/>
    </source>
</evidence>
<keyword evidence="15" id="KW-1185">Reference proteome</keyword>